<sequence>MEPRSVVARLLKARYFPNSSLLKASVGRHPSYIWQSLMEARWVLNRECRWLIGDGRSINFLSDLWTLKGPTFRVWSPRFNVNDSCVADWIEGDCWDVTKIRNHLMEDEASEVLKIPICANGEGDRLVWH</sequence>
<accession>A0AAW1HYB5</accession>
<proteinExistence type="predicted"/>
<dbReference type="EMBL" id="JBDFQZ010000010">
    <property type="protein sequence ID" value="KAK9682037.1"/>
    <property type="molecule type" value="Genomic_DNA"/>
</dbReference>
<comment type="caution">
    <text evidence="1">The sequence shown here is derived from an EMBL/GenBank/DDBJ whole genome shotgun (WGS) entry which is preliminary data.</text>
</comment>
<protein>
    <submittedName>
        <fullName evidence="1">Uncharacterized protein</fullName>
    </submittedName>
</protein>
<gene>
    <name evidence="1" type="ORF">RND81_10G046000</name>
</gene>
<name>A0AAW1HYB5_SAPOF</name>
<dbReference type="Proteomes" id="UP001443914">
    <property type="component" value="Unassembled WGS sequence"/>
</dbReference>
<organism evidence="1 2">
    <name type="scientific">Saponaria officinalis</name>
    <name type="common">Common soapwort</name>
    <name type="synonym">Lychnis saponaria</name>
    <dbReference type="NCBI Taxonomy" id="3572"/>
    <lineage>
        <taxon>Eukaryota</taxon>
        <taxon>Viridiplantae</taxon>
        <taxon>Streptophyta</taxon>
        <taxon>Embryophyta</taxon>
        <taxon>Tracheophyta</taxon>
        <taxon>Spermatophyta</taxon>
        <taxon>Magnoliopsida</taxon>
        <taxon>eudicotyledons</taxon>
        <taxon>Gunneridae</taxon>
        <taxon>Pentapetalae</taxon>
        <taxon>Caryophyllales</taxon>
        <taxon>Caryophyllaceae</taxon>
        <taxon>Caryophylleae</taxon>
        <taxon>Saponaria</taxon>
    </lineage>
</organism>
<evidence type="ECO:0000313" key="1">
    <source>
        <dbReference type="EMBL" id="KAK9682037.1"/>
    </source>
</evidence>
<keyword evidence="2" id="KW-1185">Reference proteome</keyword>
<evidence type="ECO:0000313" key="2">
    <source>
        <dbReference type="Proteomes" id="UP001443914"/>
    </source>
</evidence>
<dbReference type="AlphaFoldDB" id="A0AAW1HYB5"/>
<reference evidence="1" key="1">
    <citation type="submission" date="2024-03" db="EMBL/GenBank/DDBJ databases">
        <title>WGS assembly of Saponaria officinalis var. Norfolk2.</title>
        <authorList>
            <person name="Jenkins J."/>
            <person name="Shu S."/>
            <person name="Grimwood J."/>
            <person name="Barry K."/>
            <person name="Goodstein D."/>
            <person name="Schmutz J."/>
            <person name="Leebens-Mack J."/>
            <person name="Osbourn A."/>
        </authorList>
    </citation>
    <scope>NUCLEOTIDE SEQUENCE [LARGE SCALE GENOMIC DNA]</scope>
    <source>
        <strain evidence="1">JIC</strain>
    </source>
</reference>